<dbReference type="Pfam" id="PF16332">
    <property type="entry name" value="DUF4962"/>
    <property type="match status" value="1"/>
</dbReference>
<evidence type="ECO:0000256" key="1">
    <source>
        <dbReference type="ARBA" id="ARBA00004196"/>
    </source>
</evidence>
<dbReference type="Gene3D" id="2.70.98.70">
    <property type="match status" value="1"/>
</dbReference>
<feature type="domain" description="Heparinase II/III-like C-terminal" evidence="3">
    <location>
        <begin position="480"/>
        <end position="689"/>
    </location>
</feature>
<evidence type="ECO:0000259" key="3">
    <source>
        <dbReference type="Pfam" id="PF07940"/>
    </source>
</evidence>
<name>A0ABT2CYH8_9BURK</name>
<reference evidence="5 6" key="1">
    <citation type="submission" date="2022-08" db="EMBL/GenBank/DDBJ databases">
        <title>Reclassification of Massilia species as members of the genera Telluria, Duganella, Pseudoduganella, Mokoshia gen. nov. and Zemynaea gen. nov. using orthogonal and non-orthogonal genome-based approaches.</title>
        <authorList>
            <person name="Bowman J.P."/>
        </authorList>
    </citation>
    <scope>NUCLEOTIDE SEQUENCE [LARGE SCALE GENOMIC DNA]</scope>
    <source>
        <strain evidence="5 6">JCM 31606</strain>
    </source>
</reference>
<protein>
    <submittedName>
        <fullName evidence="5">Heparinase II/III family protein</fullName>
    </submittedName>
</protein>
<dbReference type="Gene3D" id="2.60.40.10">
    <property type="entry name" value="Immunoglobulins"/>
    <property type="match status" value="1"/>
</dbReference>
<dbReference type="SUPFAM" id="SSF48230">
    <property type="entry name" value="Chondroitin AC/alginate lyase"/>
    <property type="match status" value="1"/>
</dbReference>
<sequence>MMFPRKGLALALAVSSLLFGANARADWAQSTDPLIIKAAPANGDVQVQNPPGLTWARYPTGPASYEVQITPNGGVPVSATVTRNWYLPSKALPPGTYSWRVRPTGSSDWSAARTFQITSRSTTWAVPDNATLRATIAAKAHPRALPSSFTSYSTWSSAKLADLDAYASRMGNEVKSQIVNEINLSDALWPLAISSPLTAAMNSQQADIRNKIDEASRQLEAAALMWRLKKDPVFFNEAIRRGDQLAALSPTGPTSYVNQDQATRQIALSLLKAIDFLAADLDANRKANWLNIVKVRTTEIYNDLSGSNGRLDQYPFDSHGNTALCYLTLISTLALGDIPDAQAWFDFSFRAYALAPNPWSGPEGGYANGTAYGEYAAAILLSVWDPLSAASGINFYAKPWANGFIDFATEFVPVGAKRHAFGDAEETGPDARVWTAFASRMNSPRAAWYITNMNSFEDALTRLQAPYPLPITTVPYKIAPSNSAYFPSIGWAAMHSDMSSSNRISMFFKSSPYGSFNHSHGDQNAIELSIGGTPLLSKAGWYDWYGSPMWTDWYRITRSTNGITFDGGVGQNVAGYRETLQNNGRISAFSATSAYDFVEGDATPAYAGALTMAKRQVWNLRNAGNAMLVRDKLSATVAHTYEWNMNTPVIMTVESPTSVKVVNGTQSVCVRSLNTNVNFAKWTGPAAKSGTVEDHGAFYLKGSANTVNEFLVLVDPGCLRPAVSISTSNGVRTVTVGGQSLTLN</sequence>
<evidence type="ECO:0000313" key="5">
    <source>
        <dbReference type="EMBL" id="MCS0659034.1"/>
    </source>
</evidence>
<dbReference type="InterPro" id="IPR013783">
    <property type="entry name" value="Ig-like_fold"/>
</dbReference>
<accession>A0ABT2CYH8</accession>
<gene>
    <name evidence="5" type="ORF">NX778_13270</name>
</gene>
<feature type="signal peptide" evidence="2">
    <location>
        <begin position="1"/>
        <end position="25"/>
    </location>
</feature>
<keyword evidence="6" id="KW-1185">Reference proteome</keyword>
<organism evidence="5 6">
    <name type="scientific">Massilia terrae</name>
    <dbReference type="NCBI Taxonomy" id="1811224"/>
    <lineage>
        <taxon>Bacteria</taxon>
        <taxon>Pseudomonadati</taxon>
        <taxon>Pseudomonadota</taxon>
        <taxon>Betaproteobacteria</taxon>
        <taxon>Burkholderiales</taxon>
        <taxon>Oxalobacteraceae</taxon>
        <taxon>Telluria group</taxon>
        <taxon>Massilia</taxon>
    </lineage>
</organism>
<dbReference type="Pfam" id="PF07940">
    <property type="entry name" value="Hepar_II_III_C"/>
    <property type="match status" value="1"/>
</dbReference>
<dbReference type="InterPro" id="IPR012480">
    <property type="entry name" value="Hepar_II_III_C"/>
</dbReference>
<dbReference type="InterPro" id="IPR008929">
    <property type="entry name" value="Chondroitin_lyas"/>
</dbReference>
<feature type="chain" id="PRO_5045602762" evidence="2">
    <location>
        <begin position="26"/>
        <end position="744"/>
    </location>
</feature>
<dbReference type="RefSeq" id="WP_258812227.1">
    <property type="nucleotide sequence ID" value="NZ_JANUGU010000004.1"/>
</dbReference>
<feature type="domain" description="Heparinase II N-terminal" evidence="4">
    <location>
        <begin position="82"/>
        <end position="455"/>
    </location>
</feature>
<dbReference type="Gene3D" id="1.50.10.100">
    <property type="entry name" value="Chondroitin AC/alginate lyase"/>
    <property type="match status" value="1"/>
</dbReference>
<comment type="caution">
    <text evidence="5">The sequence shown here is derived from an EMBL/GenBank/DDBJ whole genome shotgun (WGS) entry which is preliminary data.</text>
</comment>
<dbReference type="EMBL" id="JANUGU010000004">
    <property type="protein sequence ID" value="MCS0659034.1"/>
    <property type="molecule type" value="Genomic_DNA"/>
</dbReference>
<evidence type="ECO:0000313" key="6">
    <source>
        <dbReference type="Proteomes" id="UP001204621"/>
    </source>
</evidence>
<dbReference type="Proteomes" id="UP001204621">
    <property type="component" value="Unassembled WGS sequence"/>
</dbReference>
<dbReference type="InterPro" id="IPR032518">
    <property type="entry name" value="HepII_N"/>
</dbReference>
<comment type="subcellular location">
    <subcellularLocation>
        <location evidence="1">Cell envelope</location>
    </subcellularLocation>
</comment>
<proteinExistence type="predicted"/>
<keyword evidence="2" id="KW-0732">Signal</keyword>
<evidence type="ECO:0000256" key="2">
    <source>
        <dbReference type="SAM" id="SignalP"/>
    </source>
</evidence>
<evidence type="ECO:0000259" key="4">
    <source>
        <dbReference type="Pfam" id="PF16332"/>
    </source>
</evidence>